<evidence type="ECO:0000256" key="8">
    <source>
        <dbReference type="ARBA" id="ARBA00022977"/>
    </source>
</evidence>
<dbReference type="GO" id="GO:0046872">
    <property type="term" value="F:metal ion binding"/>
    <property type="evidence" value="ECO:0007669"/>
    <property type="project" value="UniProtKB-KW"/>
</dbReference>
<evidence type="ECO:0000259" key="12">
    <source>
        <dbReference type="Pfam" id="PF09084"/>
    </source>
</evidence>
<keyword evidence="6" id="KW-0479">Metal-binding</keyword>
<feature type="domain" description="SsuA/THI5-like" evidence="12">
    <location>
        <begin position="38"/>
        <end position="253"/>
    </location>
</feature>
<keyword evidence="9" id="KW-0408">Iron</keyword>
<evidence type="ECO:0000256" key="5">
    <source>
        <dbReference type="ARBA" id="ARBA00022679"/>
    </source>
</evidence>
<evidence type="ECO:0000313" key="14">
    <source>
        <dbReference type="Proteomes" id="UP000249688"/>
    </source>
</evidence>
<dbReference type="EMBL" id="QKYU01000023">
    <property type="protein sequence ID" value="PZW40833.1"/>
    <property type="molecule type" value="Genomic_DNA"/>
</dbReference>
<gene>
    <name evidence="13" type="ORF">C8P66_12340</name>
</gene>
<dbReference type="AlphaFoldDB" id="A0A2W7IQ92"/>
<evidence type="ECO:0000256" key="3">
    <source>
        <dbReference type="ARBA" id="ARBA00009406"/>
    </source>
</evidence>
<comment type="similarity">
    <text evidence="3">Belongs to the NMT1/THI5 family.</text>
</comment>
<dbReference type="Proteomes" id="UP000249688">
    <property type="component" value="Unassembled WGS sequence"/>
</dbReference>
<comment type="function">
    <text evidence="1">Responsible for the formation of the pyrimidine heterocycle in the thiamine biosynthesis pathway. Catalyzes the formation of hydroxymethylpyrimidine phosphate (HMP-P) from histidine and pyridoxal phosphate (PLP). The protein uses PLP and the active site histidine to form HMP-P, generating an inactive enzyme. The enzyme can only undergo a single turnover, which suggests it is a suicide enzyme.</text>
</comment>
<evidence type="ECO:0000256" key="11">
    <source>
        <dbReference type="ARBA" id="ARBA00048179"/>
    </source>
</evidence>
<proteinExistence type="inferred from homology"/>
<evidence type="ECO:0000256" key="9">
    <source>
        <dbReference type="ARBA" id="ARBA00023004"/>
    </source>
</evidence>
<dbReference type="RefSeq" id="WP_111399695.1">
    <property type="nucleotide sequence ID" value="NZ_QKYU01000023.1"/>
</dbReference>
<evidence type="ECO:0000313" key="13">
    <source>
        <dbReference type="EMBL" id="PZW40833.1"/>
    </source>
</evidence>
<comment type="caution">
    <text evidence="13">The sequence shown here is derived from an EMBL/GenBank/DDBJ whole genome shotgun (WGS) entry which is preliminary data.</text>
</comment>
<keyword evidence="14" id="KW-1185">Reference proteome</keyword>
<keyword evidence="7" id="KW-0663">Pyridoxal phosphate</keyword>
<dbReference type="GO" id="GO:0009228">
    <property type="term" value="P:thiamine biosynthetic process"/>
    <property type="evidence" value="ECO:0007669"/>
    <property type="project" value="UniProtKB-KW"/>
</dbReference>
<accession>A0A2W7IQ92</accession>
<dbReference type="Gene3D" id="3.40.190.10">
    <property type="entry name" value="Periplasmic binding protein-like II"/>
    <property type="match status" value="2"/>
</dbReference>
<evidence type="ECO:0000256" key="6">
    <source>
        <dbReference type="ARBA" id="ARBA00022723"/>
    </source>
</evidence>
<reference evidence="13 14" key="1">
    <citation type="submission" date="2018-06" db="EMBL/GenBank/DDBJ databases">
        <title>Genomic Encyclopedia of Archaeal and Bacterial Type Strains, Phase II (KMG-II): from individual species to whole genera.</title>
        <authorList>
            <person name="Goeker M."/>
        </authorList>
    </citation>
    <scope>NUCLEOTIDE SEQUENCE [LARGE SCALE GENOMIC DNA]</scope>
    <source>
        <strain evidence="13 14">DSM 24525</strain>
    </source>
</reference>
<comment type="pathway">
    <text evidence="2">Cofactor biosynthesis; thiamine diphosphate biosynthesis.</text>
</comment>
<dbReference type="PANTHER" id="PTHR31528:SF1">
    <property type="entry name" value="4-AMINO-5-HYDROXYMETHYL-2-METHYLPYRIMIDINE PHOSPHATE SYNTHASE THI11-RELATED"/>
    <property type="match status" value="1"/>
</dbReference>
<dbReference type="PANTHER" id="PTHR31528">
    <property type="entry name" value="4-AMINO-5-HYDROXYMETHYL-2-METHYLPYRIMIDINE PHOSPHATE SYNTHASE THI11-RELATED"/>
    <property type="match status" value="1"/>
</dbReference>
<dbReference type="OrthoDB" id="9815602at2"/>
<protein>
    <recommendedName>
        <fullName evidence="10">Thiamine pyrimidine synthase</fullName>
    </recommendedName>
</protein>
<dbReference type="InterPro" id="IPR027939">
    <property type="entry name" value="NMT1/THI5"/>
</dbReference>
<dbReference type="InterPro" id="IPR015168">
    <property type="entry name" value="SsuA/THI5"/>
</dbReference>
<name>A0A2W7IQ92_9PROT</name>
<organism evidence="13 14">
    <name type="scientific">Humitalea rosea</name>
    <dbReference type="NCBI Taxonomy" id="990373"/>
    <lineage>
        <taxon>Bacteria</taxon>
        <taxon>Pseudomonadati</taxon>
        <taxon>Pseudomonadota</taxon>
        <taxon>Alphaproteobacteria</taxon>
        <taxon>Acetobacterales</taxon>
        <taxon>Roseomonadaceae</taxon>
        <taxon>Humitalea</taxon>
    </lineage>
</organism>
<comment type="subunit">
    <text evidence="4">Homodimer.</text>
</comment>
<keyword evidence="8" id="KW-0784">Thiamine biosynthesis</keyword>
<dbReference type="Pfam" id="PF09084">
    <property type="entry name" value="NMT1"/>
    <property type="match status" value="1"/>
</dbReference>
<evidence type="ECO:0000256" key="7">
    <source>
        <dbReference type="ARBA" id="ARBA00022898"/>
    </source>
</evidence>
<comment type="catalytic activity">
    <reaction evidence="11">
        <text>N(6)-(pyridoxal phosphate)-L-lysyl-[4-amino-5-hydroxymethyl-2-methylpyrimidine phosphate synthase] + L-histidyl-[4-amino-5-hydroxymethyl-2-methylpyrimidine phosphate synthase] + 2 Fe(3+) + 4 H2O = L-lysyl-[4-amino-5-hydroxymethyl-2-methylpyrimidine phosphate synthase] + (2S)-2-amino-5-hydroxy-4-oxopentanoyl-[4-amino-5-hydroxymethyl-2-methylpyrimidine phosphate synthase] + 4-amino-2-methyl-5-(phosphooxymethyl)pyrimidine + 3-oxopropanoate + 2 Fe(2+) + 2 H(+)</text>
        <dbReference type="Rhea" id="RHEA:65756"/>
        <dbReference type="Rhea" id="RHEA-COMP:16892"/>
        <dbReference type="Rhea" id="RHEA-COMP:16893"/>
        <dbReference type="Rhea" id="RHEA-COMP:16894"/>
        <dbReference type="Rhea" id="RHEA-COMP:16895"/>
        <dbReference type="ChEBI" id="CHEBI:15377"/>
        <dbReference type="ChEBI" id="CHEBI:15378"/>
        <dbReference type="ChEBI" id="CHEBI:29033"/>
        <dbReference type="ChEBI" id="CHEBI:29034"/>
        <dbReference type="ChEBI" id="CHEBI:29969"/>
        <dbReference type="ChEBI" id="CHEBI:29979"/>
        <dbReference type="ChEBI" id="CHEBI:33190"/>
        <dbReference type="ChEBI" id="CHEBI:58354"/>
        <dbReference type="ChEBI" id="CHEBI:143915"/>
        <dbReference type="ChEBI" id="CHEBI:157692"/>
    </reaction>
    <physiologicalReaction direction="left-to-right" evidence="11">
        <dbReference type="Rhea" id="RHEA:65757"/>
    </physiologicalReaction>
</comment>
<sequence length="337" mass="35948">MTTTRRTLLTAAALGLPALHNARAQTALRFSLDWALQGNHAMWALAEDRGLFGREGLGVRMDRGFGSGDTIVKVASGAYDIGFTDISGVVKFNAENPDKRLVSIYQVFDRTAAAVVTMKGRGIEKATDIAGKSLGAPEGEGSRMLFPAFAKVAGIDTSAIRWTSMAANLRDTMLAQRRVDAVTGFLFTVHFNLVAAGVPEADIVSFPYAENGLDIYGSALVARADWLAANGETAKKFVRASMGGLRLLIADPTGGMAALKKREALFDEPLEARRWAMTRDRSIITPNVRAGGFGVVDLARAQTLIAANAEAYGIANPPTAASLWTDAYLPPLADRTV</sequence>
<evidence type="ECO:0000256" key="4">
    <source>
        <dbReference type="ARBA" id="ARBA00011738"/>
    </source>
</evidence>
<evidence type="ECO:0000256" key="2">
    <source>
        <dbReference type="ARBA" id="ARBA00004948"/>
    </source>
</evidence>
<evidence type="ECO:0000256" key="10">
    <source>
        <dbReference type="ARBA" id="ARBA00033171"/>
    </source>
</evidence>
<dbReference type="GO" id="GO:0016740">
    <property type="term" value="F:transferase activity"/>
    <property type="evidence" value="ECO:0007669"/>
    <property type="project" value="UniProtKB-KW"/>
</dbReference>
<evidence type="ECO:0000256" key="1">
    <source>
        <dbReference type="ARBA" id="ARBA00003469"/>
    </source>
</evidence>
<dbReference type="SUPFAM" id="SSF53850">
    <property type="entry name" value="Periplasmic binding protein-like II"/>
    <property type="match status" value="1"/>
</dbReference>
<keyword evidence="5" id="KW-0808">Transferase</keyword>